<evidence type="ECO:0000313" key="2">
    <source>
        <dbReference type="EMBL" id="SDY60056.1"/>
    </source>
</evidence>
<name>A0A1H3L6Y7_9PSEU</name>
<dbReference type="EMBL" id="FNOK01000030">
    <property type="protein sequence ID" value="SDY60056.1"/>
    <property type="molecule type" value="Genomic_DNA"/>
</dbReference>
<evidence type="ECO:0000259" key="1">
    <source>
        <dbReference type="Pfam" id="PF21962"/>
    </source>
</evidence>
<dbReference type="InterPro" id="IPR053832">
    <property type="entry name" value="DUF6924"/>
</dbReference>
<sequence>MKPFPTWDENSDMLLVRTDFSDDAVWRSVLSRMQGPTPEDEDEFTAEYLIVDDPAYAGLAKEQIYELTDPERGALFVVDKTTITDPEHPVWIVSVSDENERIDFRCLPEEAIGIENNLSMANMDLEEFHEAADSDGVFRGFED</sequence>
<dbReference type="AlphaFoldDB" id="A0A1H3L6Y7"/>
<proteinExistence type="predicted"/>
<dbReference type="Pfam" id="PF21962">
    <property type="entry name" value="DUF6924"/>
    <property type="match status" value="1"/>
</dbReference>
<reference evidence="3" key="1">
    <citation type="submission" date="2016-10" db="EMBL/GenBank/DDBJ databases">
        <authorList>
            <person name="Varghese N."/>
            <person name="Submissions S."/>
        </authorList>
    </citation>
    <scope>NUCLEOTIDE SEQUENCE [LARGE SCALE GENOMIC DNA]</scope>
    <source>
        <strain evidence="3">CGMCC 4.3530</strain>
    </source>
</reference>
<organism evidence="2 3">
    <name type="scientific">Saccharopolyspora shandongensis</name>
    <dbReference type="NCBI Taxonomy" id="418495"/>
    <lineage>
        <taxon>Bacteria</taxon>
        <taxon>Bacillati</taxon>
        <taxon>Actinomycetota</taxon>
        <taxon>Actinomycetes</taxon>
        <taxon>Pseudonocardiales</taxon>
        <taxon>Pseudonocardiaceae</taxon>
        <taxon>Saccharopolyspora</taxon>
    </lineage>
</organism>
<gene>
    <name evidence="2" type="ORF">SAMN05216215_103031</name>
</gene>
<keyword evidence="3" id="KW-1185">Reference proteome</keyword>
<protein>
    <recommendedName>
        <fullName evidence="1">DUF6924 domain-containing protein</fullName>
    </recommendedName>
</protein>
<dbReference type="RefSeq" id="WP_093270828.1">
    <property type="nucleotide sequence ID" value="NZ_FNOK01000030.1"/>
</dbReference>
<evidence type="ECO:0000313" key="3">
    <source>
        <dbReference type="Proteomes" id="UP000199529"/>
    </source>
</evidence>
<dbReference type="STRING" id="418495.SAMN05216215_103031"/>
<feature type="domain" description="DUF6924" evidence="1">
    <location>
        <begin position="13"/>
        <end position="141"/>
    </location>
</feature>
<dbReference type="Proteomes" id="UP000199529">
    <property type="component" value="Unassembled WGS sequence"/>
</dbReference>
<accession>A0A1H3L6Y7</accession>
<dbReference type="OrthoDB" id="7854965at2"/>